<name>A0A7X5N1Y1_XANPE</name>
<sequence>MTDAVFELPAASFDLPLSLSGGTQTTL</sequence>
<dbReference type="AlphaFoldDB" id="A0A7X5N1Y1"/>
<accession>A0A7X5N1Y1</accession>
<organism evidence="1 2">
    <name type="scientific">Xanthomonas perforans</name>
    <dbReference type="NCBI Taxonomy" id="442694"/>
    <lineage>
        <taxon>Bacteria</taxon>
        <taxon>Pseudomonadati</taxon>
        <taxon>Pseudomonadota</taxon>
        <taxon>Gammaproteobacteria</taxon>
        <taxon>Lysobacterales</taxon>
        <taxon>Lysobacteraceae</taxon>
        <taxon>Xanthomonas</taxon>
    </lineage>
</organism>
<feature type="non-terminal residue" evidence="1">
    <location>
        <position position="27"/>
    </location>
</feature>
<comment type="caution">
    <text evidence="1">The sequence shown here is derived from an EMBL/GenBank/DDBJ whole genome shotgun (WGS) entry which is preliminary data.</text>
</comment>
<reference evidence="1 2" key="1">
    <citation type="submission" date="2019-11" db="EMBL/GenBank/DDBJ databases">
        <title>Genome-resolved metagenomics to study the prevalence of co-infection and intraspecific heterogeneity among plant pathogen metapopulations.</title>
        <authorList>
            <person name="Newberry E."/>
            <person name="Bhandari R."/>
            <person name="Kemble J."/>
            <person name="Sikora E."/>
            <person name="Potnis N."/>
        </authorList>
    </citation>
    <scope>NUCLEOTIDE SEQUENCE [LARGE SCALE GENOMIC DNA]</scope>
    <source>
        <strain evidence="1">Xp_Tom_Tuscaloosa_18b</strain>
    </source>
</reference>
<evidence type="ECO:0000313" key="1">
    <source>
        <dbReference type="EMBL" id="NEL79977.1"/>
    </source>
</evidence>
<dbReference type="EMBL" id="JAAGYU010001126">
    <property type="protein sequence ID" value="NEL79977.1"/>
    <property type="molecule type" value="Genomic_DNA"/>
</dbReference>
<protein>
    <submittedName>
        <fullName evidence="1">Peroxiredoxin</fullName>
    </submittedName>
</protein>
<gene>
    <name evidence="1" type="ORF">G3W61_27500</name>
</gene>
<evidence type="ECO:0000313" key="2">
    <source>
        <dbReference type="Proteomes" id="UP000471082"/>
    </source>
</evidence>
<proteinExistence type="predicted"/>
<dbReference type="Proteomes" id="UP000471082">
    <property type="component" value="Unassembled WGS sequence"/>
</dbReference>